<organism evidence="10 11">
    <name type="scientific">Helicobacter gastrocanis</name>
    <dbReference type="NCBI Taxonomy" id="2849641"/>
    <lineage>
        <taxon>Bacteria</taxon>
        <taxon>Pseudomonadati</taxon>
        <taxon>Campylobacterota</taxon>
        <taxon>Epsilonproteobacteria</taxon>
        <taxon>Campylobacterales</taxon>
        <taxon>Helicobacteraceae</taxon>
        <taxon>Helicobacter</taxon>
    </lineage>
</organism>
<dbReference type="InterPro" id="IPR011054">
    <property type="entry name" value="Rudment_hybrid_motif"/>
</dbReference>
<reference evidence="10 11" key="1">
    <citation type="submission" date="2021-07" db="EMBL/GenBank/DDBJ databases">
        <title>Novel Helicobacter sp. Isolated from a dog.</title>
        <authorList>
            <person name="Rimbara E."/>
            <person name="Suzuki M."/>
        </authorList>
    </citation>
    <scope>NUCLEOTIDE SEQUENCE [LARGE SCALE GENOMIC DNA]</scope>
    <source>
        <strain evidence="11">NHP19-003</strain>
    </source>
</reference>
<evidence type="ECO:0000256" key="5">
    <source>
        <dbReference type="ARBA" id="ARBA00022840"/>
    </source>
</evidence>
<dbReference type="NCBIfam" id="NF009471">
    <property type="entry name" value="PRK12833.1"/>
    <property type="match status" value="1"/>
</dbReference>
<dbReference type="InterPro" id="IPR051602">
    <property type="entry name" value="ACC_Biotin_Carboxylase"/>
</dbReference>
<keyword evidence="11" id="KW-1185">Reference proteome</keyword>
<evidence type="ECO:0000256" key="2">
    <source>
        <dbReference type="ARBA" id="ARBA00013263"/>
    </source>
</evidence>
<evidence type="ECO:0000313" key="11">
    <source>
        <dbReference type="Proteomes" id="UP000826775"/>
    </source>
</evidence>
<keyword evidence="5 7" id="KW-0067">ATP-binding</keyword>
<dbReference type="EC" id="6.3.4.14" evidence="2"/>
<evidence type="ECO:0000256" key="1">
    <source>
        <dbReference type="ARBA" id="ARBA00003761"/>
    </source>
</evidence>
<sequence length="456" mass="50173">MAHTPRKIFKVLVANRGEIAVRIIQAAHELNMQAVAIYTDADAGNLACQLADESYRVGENLAYKSYLNIENVLKIAKEAKVDAIHPGYGFLSENAAFAKKVEEAGIIFVGPSSDTIATMGDKAKALEQAKKSQVPTMPSTPVLQDLKQALEQAEQIGYPLLIKAIAGGGGKGIRFVANEKALKEQFNVAIAEATSAFGNGGVYLEKYLENAKHIEVQVLGDGENVIHLYDRECSMQRRRQKVLEEAPSPSLDSQTREALCACALRMAQEVGYKGAGTLEFLYDSKSKGFYFLEMNTRIQVEHAITEMVTGVDLVRQMLRIADGEPLAYKQSDISLRGHSIEVRINAEDPQNNFFPSPGQITKLQCPTGSGIRLDSMLFSGRTIPPFYDSLVAKLIVYDQTRPFALSKLKRALGEFKIEGVKTTIGLFKKLIAHERVQAGDYSIHFLEDYIGGKYGV</sequence>
<feature type="domain" description="ATP-grasp" evidence="8">
    <location>
        <begin position="127"/>
        <end position="322"/>
    </location>
</feature>
<gene>
    <name evidence="10" type="primary">accC_1</name>
    <name evidence="10" type="ORF">NHP190003_04870</name>
</gene>
<dbReference type="SUPFAM" id="SSF56059">
    <property type="entry name" value="Glutathione synthetase ATP-binding domain-like"/>
    <property type="match status" value="1"/>
</dbReference>
<accession>A0ABM7S9J2</accession>
<evidence type="ECO:0000256" key="7">
    <source>
        <dbReference type="PROSITE-ProRule" id="PRU00409"/>
    </source>
</evidence>
<protein>
    <recommendedName>
        <fullName evidence="2">biotin carboxylase</fullName>
        <ecNumber evidence="2">6.3.4.14</ecNumber>
    </recommendedName>
</protein>
<evidence type="ECO:0000259" key="9">
    <source>
        <dbReference type="PROSITE" id="PS50979"/>
    </source>
</evidence>
<dbReference type="PROSITE" id="PS50975">
    <property type="entry name" value="ATP_GRASP"/>
    <property type="match status" value="1"/>
</dbReference>
<dbReference type="PROSITE" id="PS00867">
    <property type="entry name" value="CPSASE_2"/>
    <property type="match status" value="1"/>
</dbReference>
<dbReference type="InterPro" id="IPR005482">
    <property type="entry name" value="Biotin_COase_C"/>
</dbReference>
<feature type="domain" description="Biotin carboxylation" evidence="9">
    <location>
        <begin position="7"/>
        <end position="451"/>
    </location>
</feature>
<dbReference type="SUPFAM" id="SSF52440">
    <property type="entry name" value="PreATP-grasp domain"/>
    <property type="match status" value="1"/>
</dbReference>
<evidence type="ECO:0000313" key="10">
    <source>
        <dbReference type="EMBL" id="BCZ17205.1"/>
    </source>
</evidence>
<dbReference type="PROSITE" id="PS50979">
    <property type="entry name" value="BC"/>
    <property type="match status" value="1"/>
</dbReference>
<evidence type="ECO:0000256" key="6">
    <source>
        <dbReference type="ARBA" id="ARBA00048600"/>
    </source>
</evidence>
<dbReference type="Gene3D" id="3.30.470.20">
    <property type="entry name" value="ATP-grasp fold, B domain"/>
    <property type="match status" value="1"/>
</dbReference>
<name>A0ABM7S9J2_9HELI</name>
<dbReference type="Pfam" id="PF02785">
    <property type="entry name" value="Biotin_carb_C"/>
    <property type="match status" value="1"/>
</dbReference>
<dbReference type="InterPro" id="IPR011764">
    <property type="entry name" value="Biotin_carboxylation_dom"/>
</dbReference>
<dbReference type="InterPro" id="IPR016185">
    <property type="entry name" value="PreATP-grasp_dom_sf"/>
</dbReference>
<dbReference type="RefSeq" id="WP_221280310.1">
    <property type="nucleotide sequence ID" value="NZ_AP024814.1"/>
</dbReference>
<dbReference type="PANTHER" id="PTHR48095:SF2">
    <property type="entry name" value="BIOTIN CARBOXYLASE, CHLOROPLASTIC"/>
    <property type="match status" value="1"/>
</dbReference>
<comment type="catalytic activity">
    <reaction evidence="6">
        <text>N(6)-biotinyl-L-lysyl-[protein] + hydrogencarbonate + ATP = N(6)-carboxybiotinyl-L-lysyl-[protein] + ADP + phosphate + H(+)</text>
        <dbReference type="Rhea" id="RHEA:13501"/>
        <dbReference type="Rhea" id="RHEA-COMP:10505"/>
        <dbReference type="Rhea" id="RHEA-COMP:10506"/>
        <dbReference type="ChEBI" id="CHEBI:15378"/>
        <dbReference type="ChEBI" id="CHEBI:17544"/>
        <dbReference type="ChEBI" id="CHEBI:30616"/>
        <dbReference type="ChEBI" id="CHEBI:43474"/>
        <dbReference type="ChEBI" id="CHEBI:83144"/>
        <dbReference type="ChEBI" id="CHEBI:83145"/>
        <dbReference type="ChEBI" id="CHEBI:456216"/>
        <dbReference type="EC" id="6.3.4.14"/>
    </reaction>
</comment>
<dbReference type="InterPro" id="IPR005481">
    <property type="entry name" value="BC-like_N"/>
</dbReference>
<evidence type="ECO:0000256" key="4">
    <source>
        <dbReference type="ARBA" id="ARBA00022741"/>
    </source>
</evidence>
<dbReference type="Pfam" id="PF02786">
    <property type="entry name" value="CPSase_L_D2"/>
    <property type="match status" value="1"/>
</dbReference>
<dbReference type="EMBL" id="AP024814">
    <property type="protein sequence ID" value="BCZ17205.1"/>
    <property type="molecule type" value="Genomic_DNA"/>
</dbReference>
<proteinExistence type="predicted"/>
<dbReference type="SUPFAM" id="SSF51246">
    <property type="entry name" value="Rudiment single hybrid motif"/>
    <property type="match status" value="1"/>
</dbReference>
<dbReference type="Pfam" id="PF00289">
    <property type="entry name" value="Biotin_carb_N"/>
    <property type="match status" value="1"/>
</dbReference>
<keyword evidence="4 7" id="KW-0547">Nucleotide-binding</keyword>
<evidence type="ECO:0000256" key="3">
    <source>
        <dbReference type="ARBA" id="ARBA00022598"/>
    </source>
</evidence>
<dbReference type="SMART" id="SM00878">
    <property type="entry name" value="Biotin_carb_C"/>
    <property type="match status" value="1"/>
</dbReference>
<dbReference type="Proteomes" id="UP000826775">
    <property type="component" value="Chromosome"/>
</dbReference>
<dbReference type="PANTHER" id="PTHR48095">
    <property type="entry name" value="PYRUVATE CARBOXYLASE SUBUNIT A"/>
    <property type="match status" value="1"/>
</dbReference>
<evidence type="ECO:0000259" key="8">
    <source>
        <dbReference type="PROSITE" id="PS50975"/>
    </source>
</evidence>
<keyword evidence="3" id="KW-0436">Ligase</keyword>
<dbReference type="InterPro" id="IPR011761">
    <property type="entry name" value="ATP-grasp"/>
</dbReference>
<comment type="function">
    <text evidence="1">This protein is a component of the acetyl coenzyme A carboxylase complex; first, biotin carboxylase catalyzes the carboxylation of the carrier protein and then the transcarboxylase transfers the carboxyl group to form malonyl-CoA.</text>
</comment>
<dbReference type="NCBIfam" id="NF006367">
    <property type="entry name" value="PRK08591.1"/>
    <property type="match status" value="1"/>
</dbReference>
<dbReference type="InterPro" id="IPR005479">
    <property type="entry name" value="CPAse_ATP-bd"/>
</dbReference>